<feature type="region of interest" description="Disordered" evidence="7">
    <location>
        <begin position="276"/>
        <end position="295"/>
    </location>
</feature>
<dbReference type="EC" id="2.7.1.35" evidence="2"/>
<dbReference type="Gene3D" id="3.40.1190.20">
    <property type="match status" value="2"/>
</dbReference>
<sequence>MSKGRILSIQSHVAFGYVGGKAAVFPLQCLGYDVDVVNTVNFSNHSGYGRFGGSKARGDELAKIFSIMEENHLLQPERLLTAVLGDAGKLYVAPDVIPIYRSMLPLASIITPNWFEVEVLTDIEISDLFSLRKAIRALHHVHRVPNVVISSIPLKPWLMEALPPHARIPSPEEDGDKTIPYLLCISSSAEDEGKGDSPSAVHIECIPCIPGYFSGVGDLFSALVLAHFKPPLQEPIDTKNTANGTVENALSSAVAHALIKTHAILHLTHTYALSLPESERQPTDDELDQKDQDRKVRRMKGRELRLVQGQDIIRGTVTVEHTGKVMDPWLGFWDE</sequence>
<name>A0AAD5USI0_9APHY</name>
<evidence type="ECO:0000256" key="6">
    <source>
        <dbReference type="ARBA" id="ARBA00022840"/>
    </source>
</evidence>
<evidence type="ECO:0000259" key="8">
    <source>
        <dbReference type="Pfam" id="PF08543"/>
    </source>
</evidence>
<feature type="compositionally biased region" description="Basic and acidic residues" evidence="7">
    <location>
        <begin position="277"/>
        <end position="294"/>
    </location>
</feature>
<gene>
    <name evidence="9" type="ORF">NLI96_g11013</name>
</gene>
<dbReference type="PANTHER" id="PTHR10534">
    <property type="entry name" value="PYRIDOXAL KINASE"/>
    <property type="match status" value="1"/>
</dbReference>
<dbReference type="AlphaFoldDB" id="A0AAD5USI0"/>
<organism evidence="9 10">
    <name type="scientific">Meripilus lineatus</name>
    <dbReference type="NCBI Taxonomy" id="2056292"/>
    <lineage>
        <taxon>Eukaryota</taxon>
        <taxon>Fungi</taxon>
        <taxon>Dikarya</taxon>
        <taxon>Basidiomycota</taxon>
        <taxon>Agaricomycotina</taxon>
        <taxon>Agaricomycetes</taxon>
        <taxon>Polyporales</taxon>
        <taxon>Meripilaceae</taxon>
        <taxon>Meripilus</taxon>
    </lineage>
</organism>
<dbReference type="Proteomes" id="UP001212997">
    <property type="component" value="Unassembled WGS sequence"/>
</dbReference>
<keyword evidence="3" id="KW-0808">Transferase</keyword>
<comment type="similarity">
    <text evidence="1">Belongs to the pyridoxine kinase family.</text>
</comment>
<evidence type="ECO:0000256" key="1">
    <source>
        <dbReference type="ARBA" id="ARBA00008805"/>
    </source>
</evidence>
<dbReference type="SUPFAM" id="SSF53613">
    <property type="entry name" value="Ribokinase-like"/>
    <property type="match status" value="1"/>
</dbReference>
<evidence type="ECO:0000256" key="2">
    <source>
        <dbReference type="ARBA" id="ARBA00012104"/>
    </source>
</evidence>
<keyword evidence="5" id="KW-0418">Kinase</keyword>
<evidence type="ECO:0000256" key="4">
    <source>
        <dbReference type="ARBA" id="ARBA00022741"/>
    </source>
</evidence>
<dbReference type="GO" id="GO:0005524">
    <property type="term" value="F:ATP binding"/>
    <property type="evidence" value="ECO:0007669"/>
    <property type="project" value="UniProtKB-KW"/>
</dbReference>
<keyword evidence="4" id="KW-0547">Nucleotide-binding</keyword>
<evidence type="ECO:0000256" key="3">
    <source>
        <dbReference type="ARBA" id="ARBA00022679"/>
    </source>
</evidence>
<dbReference type="InterPro" id="IPR013749">
    <property type="entry name" value="PM/HMP-P_kinase-1"/>
</dbReference>
<dbReference type="InterPro" id="IPR004625">
    <property type="entry name" value="PyrdxlKinase"/>
</dbReference>
<accession>A0AAD5USI0</accession>
<proteinExistence type="inferred from homology"/>
<evidence type="ECO:0000256" key="5">
    <source>
        <dbReference type="ARBA" id="ARBA00022777"/>
    </source>
</evidence>
<protein>
    <recommendedName>
        <fullName evidence="2">pyridoxal kinase</fullName>
        <ecNumber evidence="2">2.7.1.35</ecNumber>
    </recommendedName>
</protein>
<dbReference type="EMBL" id="JANAWD010000682">
    <property type="protein sequence ID" value="KAJ3476652.1"/>
    <property type="molecule type" value="Genomic_DNA"/>
</dbReference>
<evidence type="ECO:0000313" key="10">
    <source>
        <dbReference type="Proteomes" id="UP001212997"/>
    </source>
</evidence>
<evidence type="ECO:0000313" key="9">
    <source>
        <dbReference type="EMBL" id="KAJ3476652.1"/>
    </source>
</evidence>
<dbReference type="GO" id="GO:0008478">
    <property type="term" value="F:pyridoxal kinase activity"/>
    <property type="evidence" value="ECO:0007669"/>
    <property type="project" value="UniProtKB-EC"/>
</dbReference>
<keyword evidence="10" id="KW-1185">Reference proteome</keyword>
<comment type="caution">
    <text evidence="9">The sequence shown here is derived from an EMBL/GenBank/DDBJ whole genome shotgun (WGS) entry which is preliminary data.</text>
</comment>
<dbReference type="GO" id="GO:0005829">
    <property type="term" value="C:cytosol"/>
    <property type="evidence" value="ECO:0007669"/>
    <property type="project" value="TreeGrafter"/>
</dbReference>
<dbReference type="GO" id="GO:0009443">
    <property type="term" value="P:pyridoxal 5'-phosphate salvage"/>
    <property type="evidence" value="ECO:0007669"/>
    <property type="project" value="InterPro"/>
</dbReference>
<evidence type="ECO:0000256" key="7">
    <source>
        <dbReference type="SAM" id="MobiDB-lite"/>
    </source>
</evidence>
<dbReference type="PANTHER" id="PTHR10534:SF2">
    <property type="entry name" value="PYRIDOXAL KINASE"/>
    <property type="match status" value="1"/>
</dbReference>
<dbReference type="Pfam" id="PF08543">
    <property type="entry name" value="Phos_pyr_kin"/>
    <property type="match status" value="1"/>
</dbReference>
<dbReference type="CDD" id="cd01173">
    <property type="entry name" value="pyridoxal_pyridoxamine_kinase"/>
    <property type="match status" value="1"/>
</dbReference>
<dbReference type="InterPro" id="IPR029056">
    <property type="entry name" value="Ribokinase-like"/>
</dbReference>
<feature type="domain" description="Pyridoxamine kinase/Phosphomethylpyrimidine kinase" evidence="8">
    <location>
        <begin position="88"/>
        <end position="150"/>
    </location>
</feature>
<keyword evidence="6" id="KW-0067">ATP-binding</keyword>
<reference evidence="9" key="1">
    <citation type="submission" date="2022-07" db="EMBL/GenBank/DDBJ databases">
        <title>Genome Sequence of Physisporinus lineatus.</title>
        <authorList>
            <person name="Buettner E."/>
        </authorList>
    </citation>
    <scope>NUCLEOTIDE SEQUENCE</scope>
    <source>
        <strain evidence="9">VT162</strain>
    </source>
</reference>